<gene>
    <name evidence="5" type="ORF">CfE428DRAFT_2916</name>
</gene>
<dbReference type="InterPro" id="IPR002509">
    <property type="entry name" value="NODB_dom"/>
</dbReference>
<evidence type="ECO:0000313" key="5">
    <source>
        <dbReference type="EMBL" id="EDY19740.1"/>
    </source>
</evidence>
<proteinExistence type="predicted"/>
<feature type="compositionally biased region" description="Pro residues" evidence="3">
    <location>
        <begin position="463"/>
        <end position="477"/>
    </location>
</feature>
<protein>
    <submittedName>
        <fullName evidence="5">Polysaccharide deacetylase</fullName>
    </submittedName>
</protein>
<reference evidence="5 6" key="1">
    <citation type="journal article" date="2011" name="J. Bacteriol.">
        <title>Genome sequence of Chthoniobacter flavus Ellin428, an aerobic heterotrophic soil bacterium.</title>
        <authorList>
            <person name="Kant R."/>
            <person name="van Passel M.W."/>
            <person name="Palva A."/>
            <person name="Lucas S."/>
            <person name="Lapidus A."/>
            <person name="Glavina Del Rio T."/>
            <person name="Dalin E."/>
            <person name="Tice H."/>
            <person name="Bruce D."/>
            <person name="Goodwin L."/>
            <person name="Pitluck S."/>
            <person name="Larimer F.W."/>
            <person name="Land M.L."/>
            <person name="Hauser L."/>
            <person name="Sangwan P."/>
            <person name="de Vos W.M."/>
            <person name="Janssen P.H."/>
            <person name="Smidt H."/>
        </authorList>
    </citation>
    <scope>NUCLEOTIDE SEQUENCE [LARGE SCALE GENOMIC DNA]</scope>
    <source>
        <strain evidence="5 6">Ellin428</strain>
    </source>
</reference>
<dbReference type="Proteomes" id="UP000005824">
    <property type="component" value="Unassembled WGS sequence"/>
</dbReference>
<evidence type="ECO:0000256" key="3">
    <source>
        <dbReference type="SAM" id="MobiDB-lite"/>
    </source>
</evidence>
<feature type="region of interest" description="Disordered" evidence="3">
    <location>
        <begin position="37"/>
        <end position="85"/>
    </location>
</feature>
<dbReference type="Gene3D" id="3.20.20.370">
    <property type="entry name" value="Glycoside hydrolase/deacetylase"/>
    <property type="match status" value="1"/>
</dbReference>
<evidence type="ECO:0000256" key="2">
    <source>
        <dbReference type="ARBA" id="ARBA00022729"/>
    </source>
</evidence>
<accession>B4D1X8</accession>
<sequence length="477" mass="51460" precursor="true">MTRKFALLLIVAVLPFSGCKKLREKVPFLKKKEVAASTPAPARVAAPPPAAAPGASHETAAAGETTAPSAPSSPTAPAAASKKPEAPAVNKNAQVICLCYHNIEDGSKMRALTIPVAEFRREMEEIKKDGFSVIPMQDFLAWRRGEKAIPNKSCIVTIDDGWVSAYNNAWPILKEFKYPFTLFIYINYVGTGGKSMSWDQLAEMRDAGVDIESHTYSHSDLKKPGNLVDKKAAEGIRKDVAALGLDGWLRKEIIGSKQVLEKQLGIKCNVFAYPFGRWTPKAVEIVKEAGYEAAFTVYGQQLHPSSQAELLGRYAVEQDKPKIFEDAMKMIGGGQSTASASGPSEPAYTQLAAVSMVTQPMDGETIGNPKPLIKANLSTLGEIDPGTVEMRISGFGPVAVKYDPATKMASYQLTQKLREPEYTVFISAKSKGKKIETKWDFKYDSTAGPSTGAPTDASALPPRATPAPAPAAPPKKR</sequence>
<dbReference type="PANTHER" id="PTHR34216:SF3">
    <property type="entry name" value="POLY-BETA-1,6-N-ACETYL-D-GLUCOSAMINE N-DEACETYLASE"/>
    <property type="match status" value="1"/>
</dbReference>
<dbReference type="GO" id="GO:0005576">
    <property type="term" value="C:extracellular region"/>
    <property type="evidence" value="ECO:0007669"/>
    <property type="project" value="UniProtKB-SubCell"/>
</dbReference>
<feature type="region of interest" description="Disordered" evidence="3">
    <location>
        <begin position="443"/>
        <end position="477"/>
    </location>
</feature>
<evidence type="ECO:0000256" key="1">
    <source>
        <dbReference type="ARBA" id="ARBA00004613"/>
    </source>
</evidence>
<keyword evidence="2" id="KW-0732">Signal</keyword>
<evidence type="ECO:0000313" key="6">
    <source>
        <dbReference type="Proteomes" id="UP000005824"/>
    </source>
</evidence>
<dbReference type="CDD" id="cd10973">
    <property type="entry name" value="CE4_DAC_u4_5s"/>
    <property type="match status" value="1"/>
</dbReference>
<dbReference type="EMBL" id="ABVL01000007">
    <property type="protein sequence ID" value="EDY19740.1"/>
    <property type="molecule type" value="Genomic_DNA"/>
</dbReference>
<dbReference type="RefSeq" id="WP_006980241.1">
    <property type="nucleotide sequence ID" value="NZ_ABVL01000007.1"/>
</dbReference>
<dbReference type="PROSITE" id="PS51677">
    <property type="entry name" value="NODB"/>
    <property type="match status" value="1"/>
</dbReference>
<keyword evidence="6" id="KW-1185">Reference proteome</keyword>
<feature type="domain" description="NodB homology" evidence="4">
    <location>
        <begin position="152"/>
        <end position="407"/>
    </location>
</feature>
<dbReference type="InParanoid" id="B4D1X8"/>
<dbReference type="Pfam" id="PF01522">
    <property type="entry name" value="Polysacc_deac_1"/>
    <property type="match status" value="1"/>
</dbReference>
<comment type="caution">
    <text evidence="5">The sequence shown here is derived from an EMBL/GenBank/DDBJ whole genome shotgun (WGS) entry which is preliminary data.</text>
</comment>
<dbReference type="eggNOG" id="COG0726">
    <property type="taxonomic scope" value="Bacteria"/>
</dbReference>
<name>B4D1X8_9BACT</name>
<dbReference type="SUPFAM" id="SSF88713">
    <property type="entry name" value="Glycoside hydrolase/deacetylase"/>
    <property type="match status" value="1"/>
</dbReference>
<feature type="compositionally biased region" description="Low complexity" evidence="3">
    <location>
        <begin position="52"/>
        <end position="81"/>
    </location>
</feature>
<dbReference type="InterPro" id="IPR011330">
    <property type="entry name" value="Glyco_hydro/deAcase_b/a-brl"/>
</dbReference>
<evidence type="ECO:0000259" key="4">
    <source>
        <dbReference type="PROSITE" id="PS51677"/>
    </source>
</evidence>
<dbReference type="AlphaFoldDB" id="B4D1X8"/>
<dbReference type="InterPro" id="IPR051398">
    <property type="entry name" value="Polysacch_Deacetylase"/>
</dbReference>
<organism evidence="5 6">
    <name type="scientific">Chthoniobacter flavus Ellin428</name>
    <dbReference type="NCBI Taxonomy" id="497964"/>
    <lineage>
        <taxon>Bacteria</taxon>
        <taxon>Pseudomonadati</taxon>
        <taxon>Verrucomicrobiota</taxon>
        <taxon>Spartobacteria</taxon>
        <taxon>Chthoniobacterales</taxon>
        <taxon>Chthoniobacteraceae</taxon>
        <taxon>Chthoniobacter</taxon>
    </lineage>
</organism>
<dbReference type="PANTHER" id="PTHR34216">
    <property type="match status" value="1"/>
</dbReference>
<dbReference type="STRING" id="497964.CfE428DRAFT_2916"/>
<dbReference type="GO" id="GO:0016810">
    <property type="term" value="F:hydrolase activity, acting on carbon-nitrogen (but not peptide) bonds"/>
    <property type="evidence" value="ECO:0007669"/>
    <property type="project" value="InterPro"/>
</dbReference>
<dbReference type="GO" id="GO:0005975">
    <property type="term" value="P:carbohydrate metabolic process"/>
    <property type="evidence" value="ECO:0007669"/>
    <property type="project" value="InterPro"/>
</dbReference>
<comment type="subcellular location">
    <subcellularLocation>
        <location evidence="1">Secreted</location>
    </subcellularLocation>
</comment>